<dbReference type="PANTHER" id="PTHR47691">
    <property type="entry name" value="REGULATOR-RELATED"/>
    <property type="match status" value="1"/>
</dbReference>
<gene>
    <name evidence="5" type="ORF">SAMN02745157_4511</name>
</gene>
<dbReference type="GO" id="GO:0000160">
    <property type="term" value="P:phosphorelay signal transduction system"/>
    <property type="evidence" value="ECO:0007669"/>
    <property type="project" value="InterPro"/>
</dbReference>
<dbReference type="InterPro" id="IPR016032">
    <property type="entry name" value="Sig_transdc_resp-reg_C-effctor"/>
</dbReference>
<dbReference type="PROSITE" id="PS51755">
    <property type="entry name" value="OMPR_PHOB"/>
    <property type="match status" value="1"/>
</dbReference>
<organism evidence="5 6">
    <name type="scientific">Kaistia soli DSM 19436</name>
    <dbReference type="NCBI Taxonomy" id="1122133"/>
    <lineage>
        <taxon>Bacteria</taxon>
        <taxon>Pseudomonadati</taxon>
        <taxon>Pseudomonadota</taxon>
        <taxon>Alphaproteobacteria</taxon>
        <taxon>Hyphomicrobiales</taxon>
        <taxon>Kaistiaceae</taxon>
        <taxon>Kaistia</taxon>
    </lineage>
</organism>
<sequence length="382" mass="40939">MTVEPSMRTFGKQTRAALVPDRSWASGQATPTVPASLEFGPFSLRASERLLTRNGVPVSIGGRAFDLLLALVDRAGQVVGARQLHNLVWPDVVVEEANLRVCIATLRRTLGEQNGEARYIVNVAGRGYAFVAPVNRIAPTEAQTHPGAGSFCAASTLGQPPQLLISPNETIDVLSRLLASDTFARLTETSNVVPTAVARALLALLHEACGLDAACFILISQRQARLDGGRETSALAEHPPHQPTGNATIGAHPADMRLLIVPGRCQLVTMNMTPLFDNLLPVASVHFLATSREAKRAGLAGMSRLLHPADCGADSAAMIDALNQVGITAMSFQQWRAELGRPTGHASLRIEELQKENERLRQAISDLTLEKVILREASIGNL</sequence>
<dbReference type="CDD" id="cd00383">
    <property type="entry name" value="trans_reg_C"/>
    <property type="match status" value="1"/>
</dbReference>
<reference evidence="5 6" key="1">
    <citation type="submission" date="2016-11" db="EMBL/GenBank/DDBJ databases">
        <authorList>
            <person name="Jaros S."/>
            <person name="Januszkiewicz K."/>
            <person name="Wedrychowicz H."/>
        </authorList>
    </citation>
    <scope>NUCLEOTIDE SEQUENCE [LARGE SCALE GENOMIC DNA]</scope>
    <source>
        <strain evidence="5 6">DSM 19436</strain>
    </source>
</reference>
<keyword evidence="3" id="KW-0175">Coiled coil</keyword>
<dbReference type="InterPro" id="IPR001867">
    <property type="entry name" value="OmpR/PhoB-type_DNA-bd"/>
</dbReference>
<dbReference type="SMART" id="SM00862">
    <property type="entry name" value="Trans_reg_C"/>
    <property type="match status" value="1"/>
</dbReference>
<accession>A0A1M5L709</accession>
<keyword evidence="6" id="KW-1185">Reference proteome</keyword>
<evidence type="ECO:0000313" key="5">
    <source>
        <dbReference type="EMBL" id="SHG60705.1"/>
    </source>
</evidence>
<evidence type="ECO:0000256" key="3">
    <source>
        <dbReference type="SAM" id="Coils"/>
    </source>
</evidence>
<dbReference type="Proteomes" id="UP000184485">
    <property type="component" value="Unassembled WGS sequence"/>
</dbReference>
<evidence type="ECO:0000256" key="2">
    <source>
        <dbReference type="PROSITE-ProRule" id="PRU01091"/>
    </source>
</evidence>
<dbReference type="InterPro" id="IPR036388">
    <property type="entry name" value="WH-like_DNA-bd_sf"/>
</dbReference>
<dbReference type="AlphaFoldDB" id="A0A1M5L709"/>
<feature type="DNA-binding region" description="OmpR/PhoB-type" evidence="2">
    <location>
        <begin position="34"/>
        <end position="132"/>
    </location>
</feature>
<dbReference type="OrthoDB" id="9807521at2"/>
<feature type="coiled-coil region" evidence="3">
    <location>
        <begin position="343"/>
        <end position="377"/>
    </location>
</feature>
<dbReference type="EMBL" id="FQUP01000006">
    <property type="protein sequence ID" value="SHG60705.1"/>
    <property type="molecule type" value="Genomic_DNA"/>
</dbReference>
<dbReference type="GO" id="GO:0006355">
    <property type="term" value="P:regulation of DNA-templated transcription"/>
    <property type="evidence" value="ECO:0007669"/>
    <property type="project" value="InterPro"/>
</dbReference>
<evidence type="ECO:0000256" key="1">
    <source>
        <dbReference type="ARBA" id="ARBA00023125"/>
    </source>
</evidence>
<evidence type="ECO:0000259" key="4">
    <source>
        <dbReference type="PROSITE" id="PS51755"/>
    </source>
</evidence>
<protein>
    <submittedName>
        <fullName evidence="5">DNA-binding winged helix-turn-helix (WHTH) domain-containing protein</fullName>
    </submittedName>
</protein>
<feature type="domain" description="OmpR/PhoB-type" evidence="4">
    <location>
        <begin position="34"/>
        <end position="132"/>
    </location>
</feature>
<dbReference type="GO" id="GO:0003677">
    <property type="term" value="F:DNA binding"/>
    <property type="evidence" value="ECO:0007669"/>
    <property type="project" value="UniProtKB-UniRule"/>
</dbReference>
<proteinExistence type="predicted"/>
<name>A0A1M5L709_9HYPH</name>
<dbReference type="Gene3D" id="1.10.10.10">
    <property type="entry name" value="Winged helix-like DNA-binding domain superfamily/Winged helix DNA-binding domain"/>
    <property type="match status" value="1"/>
</dbReference>
<dbReference type="PANTHER" id="PTHR47691:SF3">
    <property type="entry name" value="HTH-TYPE TRANSCRIPTIONAL REGULATOR RV0890C-RELATED"/>
    <property type="match status" value="1"/>
</dbReference>
<keyword evidence="1 2" id="KW-0238">DNA-binding</keyword>
<dbReference type="Pfam" id="PF00486">
    <property type="entry name" value="Trans_reg_C"/>
    <property type="match status" value="1"/>
</dbReference>
<dbReference type="STRING" id="1122133.SAMN02745157_4511"/>
<evidence type="ECO:0000313" key="6">
    <source>
        <dbReference type="Proteomes" id="UP000184485"/>
    </source>
</evidence>
<dbReference type="SUPFAM" id="SSF46894">
    <property type="entry name" value="C-terminal effector domain of the bipartite response regulators"/>
    <property type="match status" value="1"/>
</dbReference>